<reference evidence="3 4" key="1">
    <citation type="submission" date="2016-10" db="EMBL/GenBank/DDBJ databases">
        <authorList>
            <person name="de Groot N.N."/>
        </authorList>
    </citation>
    <scope>NUCLEOTIDE SEQUENCE [LARGE SCALE GENOMIC DNA]</scope>
    <source>
        <strain evidence="3 4">CGMCC 1.7005</strain>
    </source>
</reference>
<dbReference type="InterPro" id="IPR011055">
    <property type="entry name" value="Dup_hybrid_motif"/>
</dbReference>
<sequence length="285" mass="32072">MKEKKSFWKKLTRTTKIAGYNTETFQEKWGFKLNRIQMFSLMILFTIIIAGILISLLIFTPLGYLMPEGYSNPNKVKYEKALEETKRLEHEIETQDMYLENLRKVILGEISVDSVYYSKPEEINLENVVLDTTRSQNELKLAAEINKSIEEGNVNQTTTIDVGDLLFMDPVKGVISQGFNGGNHPGVDISVPEGSNVKACLDGIVISSLYSEEDGYSIIIAHDNGYTTIYKHNQENLKHAGDKIKKGDLIALAGNTGEHTTGPHLHFEIWQNSEPLNPLGLMSFK</sequence>
<dbReference type="SUPFAM" id="SSF51261">
    <property type="entry name" value="Duplicated hybrid motif"/>
    <property type="match status" value="1"/>
</dbReference>
<evidence type="ECO:0000259" key="2">
    <source>
        <dbReference type="Pfam" id="PF01551"/>
    </source>
</evidence>
<keyword evidence="1" id="KW-0812">Transmembrane</keyword>
<dbReference type="PANTHER" id="PTHR21666:SF270">
    <property type="entry name" value="MUREIN HYDROLASE ACTIVATOR ENVC"/>
    <property type="match status" value="1"/>
</dbReference>
<dbReference type="CDD" id="cd12797">
    <property type="entry name" value="M23_peptidase"/>
    <property type="match status" value="1"/>
</dbReference>
<evidence type="ECO:0000313" key="4">
    <source>
        <dbReference type="Proteomes" id="UP000236454"/>
    </source>
</evidence>
<dbReference type="GO" id="GO:0004222">
    <property type="term" value="F:metalloendopeptidase activity"/>
    <property type="evidence" value="ECO:0007669"/>
    <property type="project" value="TreeGrafter"/>
</dbReference>
<dbReference type="STRING" id="477690.SAMN05216474_2361"/>
<dbReference type="Gene3D" id="2.70.70.10">
    <property type="entry name" value="Glucose Permease (Domain IIA)"/>
    <property type="match status" value="1"/>
</dbReference>
<dbReference type="PANTHER" id="PTHR21666">
    <property type="entry name" value="PEPTIDASE-RELATED"/>
    <property type="match status" value="1"/>
</dbReference>
<dbReference type="RefSeq" id="WP_090250095.1">
    <property type="nucleotide sequence ID" value="NZ_FPAS01000004.1"/>
</dbReference>
<dbReference type="EMBL" id="FPAS01000004">
    <property type="protein sequence ID" value="SFT79384.1"/>
    <property type="molecule type" value="Genomic_DNA"/>
</dbReference>
<gene>
    <name evidence="3" type="ORF">SAMN05216474_2361</name>
</gene>
<dbReference type="Proteomes" id="UP000236454">
    <property type="component" value="Unassembled WGS sequence"/>
</dbReference>
<feature type="domain" description="M23ase beta-sheet core" evidence="2">
    <location>
        <begin position="183"/>
        <end position="278"/>
    </location>
</feature>
<dbReference type="AlphaFoldDB" id="A0A1I7AWW1"/>
<evidence type="ECO:0000256" key="1">
    <source>
        <dbReference type="SAM" id="Phobius"/>
    </source>
</evidence>
<protein>
    <submittedName>
        <fullName evidence="3">Murein DD-endopeptidase MepM and murein hydrolase activator NlpD, contain LysM domain</fullName>
    </submittedName>
</protein>
<dbReference type="InterPro" id="IPR016047">
    <property type="entry name" value="M23ase_b-sheet_dom"/>
</dbReference>
<dbReference type="InterPro" id="IPR050570">
    <property type="entry name" value="Cell_wall_metabolism_enzyme"/>
</dbReference>
<keyword evidence="1" id="KW-0472">Membrane</keyword>
<evidence type="ECO:0000313" key="3">
    <source>
        <dbReference type="EMBL" id="SFT79384.1"/>
    </source>
</evidence>
<accession>A0A1I7AWW1</accession>
<keyword evidence="1" id="KW-1133">Transmembrane helix</keyword>
<proteinExistence type="predicted"/>
<keyword evidence="3" id="KW-0378">Hydrolase</keyword>
<dbReference type="Pfam" id="PF01551">
    <property type="entry name" value="Peptidase_M23"/>
    <property type="match status" value="1"/>
</dbReference>
<name>A0A1I7AWW1_9FLAO</name>
<keyword evidence="4" id="KW-1185">Reference proteome</keyword>
<feature type="transmembrane region" description="Helical" evidence="1">
    <location>
        <begin position="41"/>
        <end position="66"/>
    </location>
</feature>
<organism evidence="3 4">
    <name type="scientific">Lishizhenia tianjinensis</name>
    <dbReference type="NCBI Taxonomy" id="477690"/>
    <lineage>
        <taxon>Bacteria</taxon>
        <taxon>Pseudomonadati</taxon>
        <taxon>Bacteroidota</taxon>
        <taxon>Flavobacteriia</taxon>
        <taxon>Flavobacteriales</taxon>
        <taxon>Crocinitomicaceae</taxon>
        <taxon>Lishizhenia</taxon>
    </lineage>
</organism>
<dbReference type="OrthoDB" id="9814377at2"/>